<dbReference type="Pfam" id="PF11172">
    <property type="entry name" value="DUF2959"/>
    <property type="match status" value="1"/>
</dbReference>
<sequence length="218" mass="24685">MHAKTIRTAAILLMLAGATILTGCQSAYYSAMESVGVHKRDLMVDRVENARDTQTEAKEQFSSALEQFQVVLGKDGGELQDIYEQLNDEYEECKALADEVKDRIDSVEDVSEALFDEWEQEISEYSSKKLASKSRRKLIQTKAQYKTMISAMRRAEKSMKPVLTTLHDQVLYLKHNLNAQAISSLKEELGDIKVDVASLVKRMEHSINEANQFISTMK</sequence>
<gene>
    <name evidence="3" type="ORF">SAMN02745161_2312</name>
</gene>
<protein>
    <recommendedName>
        <fullName evidence="5">DUF2959 domain-containing protein</fullName>
    </recommendedName>
</protein>
<keyword evidence="2" id="KW-0732">Signal</keyword>
<name>A0A1N6I042_9BACT</name>
<evidence type="ECO:0000256" key="1">
    <source>
        <dbReference type="SAM" id="Coils"/>
    </source>
</evidence>
<reference evidence="4" key="1">
    <citation type="submission" date="2016-11" db="EMBL/GenBank/DDBJ databases">
        <authorList>
            <person name="Varghese N."/>
            <person name="Submissions S."/>
        </authorList>
    </citation>
    <scope>NUCLEOTIDE SEQUENCE [LARGE SCALE GENOMIC DNA]</scope>
    <source>
        <strain evidence="4">DSM 17456</strain>
    </source>
</reference>
<evidence type="ECO:0008006" key="5">
    <source>
        <dbReference type="Google" id="ProtNLM"/>
    </source>
</evidence>
<dbReference type="AlphaFoldDB" id="A0A1N6I042"/>
<keyword evidence="1" id="KW-0175">Coiled coil</keyword>
<feature type="signal peptide" evidence="2">
    <location>
        <begin position="1"/>
        <end position="27"/>
    </location>
</feature>
<dbReference type="PROSITE" id="PS51257">
    <property type="entry name" value="PROKAR_LIPOPROTEIN"/>
    <property type="match status" value="1"/>
</dbReference>
<dbReference type="InterPro" id="IPR021342">
    <property type="entry name" value="DUF2959"/>
</dbReference>
<organism evidence="3 4">
    <name type="scientific">Halodesulfovibrio marinisediminis DSM 17456</name>
    <dbReference type="NCBI Taxonomy" id="1121457"/>
    <lineage>
        <taxon>Bacteria</taxon>
        <taxon>Pseudomonadati</taxon>
        <taxon>Thermodesulfobacteriota</taxon>
        <taxon>Desulfovibrionia</taxon>
        <taxon>Desulfovibrionales</taxon>
        <taxon>Desulfovibrionaceae</taxon>
        <taxon>Halodesulfovibrio</taxon>
    </lineage>
</organism>
<evidence type="ECO:0000256" key="2">
    <source>
        <dbReference type="SAM" id="SignalP"/>
    </source>
</evidence>
<dbReference type="STRING" id="1121457.SAMN02745161_2312"/>
<accession>A0A1N6I042</accession>
<evidence type="ECO:0000313" key="3">
    <source>
        <dbReference type="EMBL" id="SIO25370.1"/>
    </source>
</evidence>
<proteinExistence type="predicted"/>
<keyword evidence="4" id="KW-1185">Reference proteome</keyword>
<feature type="coiled-coil region" evidence="1">
    <location>
        <begin position="79"/>
        <end position="110"/>
    </location>
</feature>
<feature type="chain" id="PRO_5013156297" description="DUF2959 domain-containing protein" evidence="2">
    <location>
        <begin position="28"/>
        <end position="218"/>
    </location>
</feature>
<dbReference type="EMBL" id="FSRG01000006">
    <property type="protein sequence ID" value="SIO25370.1"/>
    <property type="molecule type" value="Genomic_DNA"/>
</dbReference>
<evidence type="ECO:0000313" key="4">
    <source>
        <dbReference type="Proteomes" id="UP000184694"/>
    </source>
</evidence>
<dbReference type="Proteomes" id="UP000184694">
    <property type="component" value="Unassembled WGS sequence"/>
</dbReference>
<dbReference type="OrthoDB" id="9780401at2"/>
<dbReference type="RefSeq" id="WP_074217094.1">
    <property type="nucleotide sequence ID" value="NZ_FSRG01000006.1"/>
</dbReference>